<evidence type="ECO:0000256" key="4">
    <source>
        <dbReference type="ARBA" id="ARBA00023125"/>
    </source>
</evidence>
<feature type="compositionally biased region" description="Low complexity" evidence="11">
    <location>
        <begin position="16"/>
        <end position="30"/>
    </location>
</feature>
<dbReference type="GO" id="GO:0051301">
    <property type="term" value="P:cell division"/>
    <property type="evidence" value="ECO:0007669"/>
    <property type="project" value="InterPro"/>
</dbReference>
<keyword evidence="6" id="KW-0804">Transcription</keyword>
<evidence type="ECO:0000256" key="8">
    <source>
        <dbReference type="ARBA" id="ARBA00024040"/>
    </source>
</evidence>
<dbReference type="GO" id="GO:0005634">
    <property type="term" value="C:nucleus"/>
    <property type="evidence" value="ECO:0007669"/>
    <property type="project" value="UniProtKB-SubCell"/>
</dbReference>
<dbReference type="InterPro" id="IPR044186">
    <property type="entry name" value="WOX4"/>
</dbReference>
<gene>
    <name evidence="13" type="ORF">C4D60_Mb10t19670</name>
</gene>
<dbReference type="PANTHER" id="PTHR47716:SF1">
    <property type="entry name" value="WUSCHEL-RELATED HOMEOBOX 4"/>
    <property type="match status" value="1"/>
</dbReference>
<dbReference type="GO" id="GO:0003677">
    <property type="term" value="F:DNA binding"/>
    <property type="evidence" value="ECO:0007669"/>
    <property type="project" value="UniProtKB-UniRule"/>
</dbReference>
<feature type="region of interest" description="Disordered" evidence="11">
    <location>
        <begin position="13"/>
        <end position="53"/>
    </location>
</feature>
<comment type="caution">
    <text evidence="13">The sequence shown here is derived from an EMBL/GenBank/DDBJ whole genome shotgun (WGS) entry which is preliminary data.</text>
</comment>
<keyword evidence="14" id="KW-1185">Reference proteome</keyword>
<evidence type="ECO:0000256" key="2">
    <source>
        <dbReference type="ARBA" id="ARBA00022473"/>
    </source>
</evidence>
<sequence>MKVQQLMSGFWEQLPSSSSSSSSSSSLSSLTTDKSKRLRPLAPKLTSTAAASTADTMNSPLLKSFDCPVTSKSTSGNLNVSLLQLQMQMQSGGTRWNPTPEQIEVLEALYQGGMRTPNPPQIERIAAELGKYGRIEGKNVFYWFQNHKARDRQKLKRSSLLALATNTASDLSSLKEEEMRECHDGSCKRKCRSWGRHELDVEGSGPGDQTLELFPLRPEWKHAD</sequence>
<feature type="domain" description="Homeobox" evidence="12">
    <location>
        <begin position="89"/>
        <end position="154"/>
    </location>
</feature>
<dbReference type="InterPro" id="IPR001356">
    <property type="entry name" value="HD"/>
</dbReference>
<accession>A0A4S8IYA6</accession>
<feature type="DNA-binding region" description="Homeobox" evidence="9">
    <location>
        <begin position="91"/>
        <end position="155"/>
    </location>
</feature>
<keyword evidence="7 9" id="KW-0539">Nucleus</keyword>
<proteinExistence type="inferred from homology"/>
<keyword evidence="2" id="KW-0217">Developmental protein</keyword>
<evidence type="ECO:0000259" key="12">
    <source>
        <dbReference type="PROSITE" id="PS50071"/>
    </source>
</evidence>
<evidence type="ECO:0000256" key="3">
    <source>
        <dbReference type="ARBA" id="ARBA00023015"/>
    </source>
</evidence>
<dbReference type="CDD" id="cd00086">
    <property type="entry name" value="homeodomain"/>
    <property type="match status" value="1"/>
</dbReference>
<dbReference type="FunFam" id="1.10.10.60:FF:000146">
    <property type="entry name" value="WUSCHEL-related homeobox 4"/>
    <property type="match status" value="1"/>
</dbReference>
<dbReference type="Proteomes" id="UP000317650">
    <property type="component" value="Chromosome 10"/>
</dbReference>
<organism evidence="13 14">
    <name type="scientific">Musa balbisiana</name>
    <name type="common">Banana</name>
    <dbReference type="NCBI Taxonomy" id="52838"/>
    <lineage>
        <taxon>Eukaryota</taxon>
        <taxon>Viridiplantae</taxon>
        <taxon>Streptophyta</taxon>
        <taxon>Embryophyta</taxon>
        <taxon>Tracheophyta</taxon>
        <taxon>Spermatophyta</taxon>
        <taxon>Magnoliopsida</taxon>
        <taxon>Liliopsida</taxon>
        <taxon>Zingiberales</taxon>
        <taxon>Musaceae</taxon>
        <taxon>Musa</taxon>
    </lineage>
</organism>
<dbReference type="Pfam" id="PF00046">
    <property type="entry name" value="Homeodomain"/>
    <property type="match status" value="1"/>
</dbReference>
<dbReference type="AlphaFoldDB" id="A0A4S8IYA6"/>
<evidence type="ECO:0000256" key="7">
    <source>
        <dbReference type="ARBA" id="ARBA00023242"/>
    </source>
</evidence>
<reference evidence="13 14" key="1">
    <citation type="journal article" date="2019" name="Nat. Plants">
        <title>Genome sequencing of Musa balbisiana reveals subgenome evolution and function divergence in polyploid bananas.</title>
        <authorList>
            <person name="Yao X."/>
        </authorList>
    </citation>
    <scope>NUCLEOTIDE SEQUENCE [LARGE SCALE GENOMIC DNA]</scope>
    <source>
        <strain evidence="14">cv. DH-PKW</strain>
        <tissue evidence="13">Leaves</tissue>
    </source>
</reference>
<comment type="similarity">
    <text evidence="8">Belongs to the WUS homeobox family.</text>
</comment>
<dbReference type="GO" id="GO:0003700">
    <property type="term" value="F:DNA-binding transcription factor activity"/>
    <property type="evidence" value="ECO:0007669"/>
    <property type="project" value="InterPro"/>
</dbReference>
<keyword evidence="5 9" id="KW-0371">Homeobox</keyword>
<dbReference type="InterPro" id="IPR009057">
    <property type="entry name" value="Homeodomain-like_sf"/>
</dbReference>
<evidence type="ECO:0000256" key="10">
    <source>
        <dbReference type="RuleBase" id="RU000682"/>
    </source>
</evidence>
<comment type="subcellular location">
    <subcellularLocation>
        <location evidence="1 9 10">Nucleus</location>
    </subcellularLocation>
</comment>
<evidence type="ECO:0000256" key="6">
    <source>
        <dbReference type="ARBA" id="ARBA00023163"/>
    </source>
</evidence>
<evidence type="ECO:0000256" key="5">
    <source>
        <dbReference type="ARBA" id="ARBA00023155"/>
    </source>
</evidence>
<keyword evidence="3" id="KW-0805">Transcription regulation</keyword>
<dbReference type="EMBL" id="PYDT01000008">
    <property type="protein sequence ID" value="THU53937.1"/>
    <property type="molecule type" value="Genomic_DNA"/>
</dbReference>
<evidence type="ECO:0000256" key="1">
    <source>
        <dbReference type="ARBA" id="ARBA00004123"/>
    </source>
</evidence>
<dbReference type="GO" id="GO:0010087">
    <property type="term" value="P:phloem or xylem histogenesis"/>
    <property type="evidence" value="ECO:0007669"/>
    <property type="project" value="InterPro"/>
</dbReference>
<evidence type="ECO:0000256" key="11">
    <source>
        <dbReference type="SAM" id="MobiDB-lite"/>
    </source>
</evidence>
<dbReference type="PROSITE" id="PS50071">
    <property type="entry name" value="HOMEOBOX_2"/>
    <property type="match status" value="1"/>
</dbReference>
<evidence type="ECO:0000313" key="14">
    <source>
        <dbReference type="Proteomes" id="UP000317650"/>
    </source>
</evidence>
<name>A0A4S8IYA6_MUSBA</name>
<keyword evidence="4 9" id="KW-0238">DNA-binding</keyword>
<dbReference type="Gene3D" id="1.10.10.60">
    <property type="entry name" value="Homeodomain-like"/>
    <property type="match status" value="1"/>
</dbReference>
<dbReference type="SMART" id="SM00389">
    <property type="entry name" value="HOX"/>
    <property type="match status" value="1"/>
</dbReference>
<evidence type="ECO:0000256" key="9">
    <source>
        <dbReference type="PROSITE-ProRule" id="PRU00108"/>
    </source>
</evidence>
<protein>
    <recommendedName>
        <fullName evidence="12">Homeobox domain-containing protein</fullName>
    </recommendedName>
</protein>
<dbReference type="SUPFAM" id="SSF46689">
    <property type="entry name" value="Homeodomain-like"/>
    <property type="match status" value="1"/>
</dbReference>
<dbReference type="GO" id="GO:0010067">
    <property type="term" value="P:procambium histogenesis"/>
    <property type="evidence" value="ECO:0007669"/>
    <property type="project" value="InterPro"/>
</dbReference>
<dbReference type="PANTHER" id="PTHR47716">
    <property type="entry name" value="WUSCHEL-RELATED HOMEOBOX 4"/>
    <property type="match status" value="1"/>
</dbReference>
<evidence type="ECO:0000313" key="13">
    <source>
        <dbReference type="EMBL" id="THU53937.1"/>
    </source>
</evidence>